<dbReference type="GO" id="GO:0000398">
    <property type="term" value="P:mRNA splicing, via spliceosome"/>
    <property type="evidence" value="ECO:0007669"/>
    <property type="project" value="InterPro"/>
</dbReference>
<evidence type="ECO:0000256" key="1">
    <source>
        <dbReference type="ARBA" id="ARBA00004123"/>
    </source>
</evidence>
<feature type="repeat" description="WD" evidence="9">
    <location>
        <begin position="196"/>
        <end position="238"/>
    </location>
</feature>
<dbReference type="PANTHER" id="PTHR43979">
    <property type="entry name" value="PRE-MRNA-PROCESSING FACTOR 17"/>
    <property type="match status" value="1"/>
</dbReference>
<evidence type="ECO:0000313" key="11">
    <source>
        <dbReference type="EMBL" id="KAG7662783.1"/>
    </source>
</evidence>
<sequence length="492" mass="55557">MSIVRGYTSSSDDGGDDNTSEQSSIAQIVTSLSGQVAMPIQEDGDPPVKKQKTFAGEFQKLYYDQSTFSNSLREERTAVSQEARTKAKQLKQQRKKKRKAESASPWDNYSSSDQEFVNNQESESEQEEAAGHRIYEQAQSDYKLSIPKETTKFVGSQEEDYQGRTYMHIPRDLDIDLTKDPGTQECFVPKKVIHTFEGHPKGTNKLEYFPRSGHLLLSCGNDGQIKLWSLYRKRELLRIYSGHSSAVKDVKFNSKGDEFLSAGYDRFIHLWNTETGQIKKTIQLNSIPNVVKFNPNNENEFIVGLSNHKIEHYDLSSITYQTPIQVYDHHQGAINSLTILGNDKFMSTADDKTVRVWEWQINIPIKTISDPSLHSMPSAAVFPGGGKYIALQSMDNSIRVIHGSGKYKFNKSKLFIGHHCAGYGIEIAISPDGKIIMSGDSKGNAYFWDWKTTKIVKRLHVSEKPIRCIVFHPHESSKVAVAGSTGEIYYLD</sequence>
<dbReference type="GeneID" id="73470506"/>
<keyword evidence="2 9" id="KW-0853">WD repeat</keyword>
<dbReference type="InterPro" id="IPR001680">
    <property type="entry name" value="WD40_rpt"/>
</dbReference>
<feature type="region of interest" description="Disordered" evidence="10">
    <location>
        <begin position="1"/>
        <end position="25"/>
    </location>
</feature>
<dbReference type="RefSeq" id="XP_049263016.1">
    <property type="nucleotide sequence ID" value="XM_049407589.1"/>
</dbReference>
<name>A0A8J5QLR3_9ASCO</name>
<evidence type="ECO:0000256" key="10">
    <source>
        <dbReference type="SAM" id="MobiDB-lite"/>
    </source>
</evidence>
<dbReference type="CDD" id="cd00200">
    <property type="entry name" value="WD40"/>
    <property type="match status" value="1"/>
</dbReference>
<dbReference type="PANTHER" id="PTHR43979:SF1">
    <property type="entry name" value="PRE-MRNA-PROCESSING FACTOR 17"/>
    <property type="match status" value="1"/>
</dbReference>
<dbReference type="GO" id="GO:0071013">
    <property type="term" value="C:catalytic step 2 spliceosome"/>
    <property type="evidence" value="ECO:0007669"/>
    <property type="project" value="InterPro"/>
</dbReference>
<feature type="compositionally biased region" description="Polar residues" evidence="10">
    <location>
        <begin position="105"/>
        <end position="117"/>
    </location>
</feature>
<proteinExistence type="predicted"/>
<comment type="subcellular location">
    <subcellularLocation>
        <location evidence="1">Nucleus</location>
    </subcellularLocation>
</comment>
<evidence type="ECO:0000256" key="2">
    <source>
        <dbReference type="ARBA" id="ARBA00022574"/>
    </source>
</evidence>
<evidence type="ECO:0000256" key="4">
    <source>
        <dbReference type="ARBA" id="ARBA00022728"/>
    </source>
</evidence>
<protein>
    <recommendedName>
        <fullName evidence="8">Pre-mRNA-processing factor 17</fullName>
    </recommendedName>
</protein>
<dbReference type="AlphaFoldDB" id="A0A8J5QLR3"/>
<keyword evidence="5" id="KW-0677">Repeat</keyword>
<dbReference type="FunFam" id="2.130.10.10:FF:000034">
    <property type="entry name" value="Pre-mRNA-processing factor 17, putative"/>
    <property type="match status" value="1"/>
</dbReference>
<evidence type="ECO:0000256" key="5">
    <source>
        <dbReference type="ARBA" id="ARBA00022737"/>
    </source>
</evidence>
<evidence type="ECO:0000256" key="9">
    <source>
        <dbReference type="PROSITE-ProRule" id="PRU00221"/>
    </source>
</evidence>
<dbReference type="GO" id="GO:0003729">
    <property type="term" value="F:mRNA binding"/>
    <property type="evidence" value="ECO:0007669"/>
    <property type="project" value="TreeGrafter"/>
</dbReference>
<gene>
    <name evidence="11" type="ORF">J8A68_003706</name>
</gene>
<organism evidence="11 12">
    <name type="scientific">[Candida] subhashii</name>
    <dbReference type="NCBI Taxonomy" id="561895"/>
    <lineage>
        <taxon>Eukaryota</taxon>
        <taxon>Fungi</taxon>
        <taxon>Dikarya</taxon>
        <taxon>Ascomycota</taxon>
        <taxon>Saccharomycotina</taxon>
        <taxon>Pichiomycetes</taxon>
        <taxon>Debaryomycetaceae</taxon>
        <taxon>Spathaspora</taxon>
    </lineage>
</organism>
<dbReference type="OrthoDB" id="10257301at2759"/>
<evidence type="ECO:0000256" key="3">
    <source>
        <dbReference type="ARBA" id="ARBA00022664"/>
    </source>
</evidence>
<feature type="region of interest" description="Disordered" evidence="10">
    <location>
        <begin position="69"/>
        <end position="130"/>
    </location>
</feature>
<feature type="repeat" description="WD" evidence="9">
    <location>
        <begin position="327"/>
        <end position="358"/>
    </location>
</feature>
<keyword evidence="3" id="KW-0507">mRNA processing</keyword>
<dbReference type="InterPro" id="IPR032847">
    <property type="entry name" value="PRPF17"/>
</dbReference>
<keyword evidence="7" id="KW-0539">Nucleus</keyword>
<evidence type="ECO:0000256" key="7">
    <source>
        <dbReference type="ARBA" id="ARBA00023242"/>
    </source>
</evidence>
<accession>A0A8J5QLR3</accession>
<feature type="compositionally biased region" description="Basic residues" evidence="10">
    <location>
        <begin position="86"/>
        <end position="99"/>
    </location>
</feature>
<dbReference type="PROSITE" id="PS50082">
    <property type="entry name" value="WD_REPEATS_2"/>
    <property type="match status" value="3"/>
</dbReference>
<evidence type="ECO:0000313" key="12">
    <source>
        <dbReference type="Proteomes" id="UP000694255"/>
    </source>
</evidence>
<dbReference type="EMBL" id="JAGSYN010000162">
    <property type="protein sequence ID" value="KAG7662783.1"/>
    <property type="molecule type" value="Genomic_DNA"/>
</dbReference>
<feature type="repeat" description="WD" evidence="9">
    <location>
        <begin position="240"/>
        <end position="281"/>
    </location>
</feature>
<dbReference type="SMART" id="SM00320">
    <property type="entry name" value="WD40"/>
    <property type="match status" value="6"/>
</dbReference>
<keyword evidence="6" id="KW-0508">mRNA splicing</keyword>
<reference evidence="11 12" key="1">
    <citation type="journal article" date="2021" name="DNA Res.">
        <title>Genome analysis of Candida subhashii reveals its hybrid nature and dual mitochondrial genome conformations.</title>
        <authorList>
            <person name="Mixao V."/>
            <person name="Hegedusova E."/>
            <person name="Saus E."/>
            <person name="Pryszcz L.P."/>
            <person name="Cillingova A."/>
            <person name="Nosek J."/>
            <person name="Gabaldon T."/>
        </authorList>
    </citation>
    <scope>NUCLEOTIDE SEQUENCE [LARGE SCALE GENOMIC DNA]</scope>
    <source>
        <strain evidence="11 12">CBS 10753</strain>
    </source>
</reference>
<keyword evidence="12" id="KW-1185">Reference proteome</keyword>
<evidence type="ECO:0000256" key="6">
    <source>
        <dbReference type="ARBA" id="ARBA00023187"/>
    </source>
</evidence>
<keyword evidence="4" id="KW-0747">Spliceosome</keyword>
<dbReference type="PROSITE" id="PS50294">
    <property type="entry name" value="WD_REPEATS_REGION"/>
    <property type="match status" value="2"/>
</dbReference>
<evidence type="ECO:0000256" key="8">
    <source>
        <dbReference type="ARBA" id="ARBA00068146"/>
    </source>
</evidence>
<dbReference type="Proteomes" id="UP000694255">
    <property type="component" value="Unassembled WGS sequence"/>
</dbReference>
<comment type="caution">
    <text evidence="11">The sequence shown here is derived from an EMBL/GenBank/DDBJ whole genome shotgun (WGS) entry which is preliminary data.</text>
</comment>
<dbReference type="Pfam" id="PF00400">
    <property type="entry name" value="WD40"/>
    <property type="match status" value="4"/>
</dbReference>